<dbReference type="EMBL" id="JAASTW010000008">
    <property type="protein sequence ID" value="MBC1488900.1"/>
    <property type="molecule type" value="Genomic_DNA"/>
</dbReference>
<name>A0A7X1C982_9LIST</name>
<evidence type="ECO:0000313" key="1">
    <source>
        <dbReference type="EMBL" id="MBC1488900.1"/>
    </source>
</evidence>
<comment type="caution">
    <text evidence="1">The sequence shown here is derived from an EMBL/GenBank/DDBJ whole genome shotgun (WGS) entry which is preliminary data.</text>
</comment>
<gene>
    <name evidence="1" type="ORF">HCJ38_07720</name>
</gene>
<reference evidence="1 2" key="1">
    <citation type="submission" date="2020-03" db="EMBL/GenBank/DDBJ databases">
        <title>Soil Listeria distribution.</title>
        <authorList>
            <person name="Liao J."/>
            <person name="Wiedmann M."/>
        </authorList>
    </citation>
    <scope>NUCLEOTIDE SEQUENCE [LARGE SCALE GENOMIC DNA]</scope>
    <source>
        <strain evidence="1 2">FSL L7-1554</strain>
    </source>
</reference>
<proteinExistence type="predicted"/>
<evidence type="ECO:0000313" key="2">
    <source>
        <dbReference type="Proteomes" id="UP000561617"/>
    </source>
</evidence>
<accession>A0A7X1C982</accession>
<sequence>MYLKEVRLYSDEDVSDIPFSKTFHIQAEAITDLFSSLLGKIHTKSVSIINVNCAIKENMEEAVITDSFLDVFVEYDVSEFNKLSEFDKEQQLVKLLQKGLEKASEILAFDKSMIEKVFKEMEKQNFKNQFIWKKPKYSPDRKLKAYVNINWGIEETQAYMIVEDRKKQVKLNEKIVLKHPGRMGLDLLGELKWLNNLTVELRHKYIKKEVYTFSVSVNG</sequence>
<dbReference type="Proteomes" id="UP000561617">
    <property type="component" value="Unassembled WGS sequence"/>
</dbReference>
<dbReference type="AlphaFoldDB" id="A0A7X1C982"/>
<protein>
    <submittedName>
        <fullName evidence="1">Uncharacterized protein</fullName>
    </submittedName>
</protein>
<dbReference type="RefSeq" id="WP_185381003.1">
    <property type="nucleotide sequence ID" value="NZ_JAASTW010000008.1"/>
</dbReference>
<organism evidence="1 2">
    <name type="scientific">Listeria immobilis</name>
    <dbReference type="NCBI Taxonomy" id="2713502"/>
    <lineage>
        <taxon>Bacteria</taxon>
        <taxon>Bacillati</taxon>
        <taxon>Bacillota</taxon>
        <taxon>Bacilli</taxon>
        <taxon>Bacillales</taxon>
        <taxon>Listeriaceae</taxon>
        <taxon>Listeria</taxon>
    </lineage>
</organism>